<gene>
    <name evidence="1" type="ORF">EYW49_08930</name>
</gene>
<dbReference type="Pfam" id="PF10065">
    <property type="entry name" value="DUF2303"/>
    <property type="match status" value="1"/>
</dbReference>
<dbReference type="Proteomes" id="UP000292781">
    <property type="component" value="Unassembled WGS sequence"/>
</dbReference>
<name>A0A4Q9VS76_9HYPH</name>
<evidence type="ECO:0000313" key="1">
    <source>
        <dbReference type="EMBL" id="TBW38802.1"/>
    </source>
</evidence>
<accession>A0A4Q9VS76</accession>
<dbReference type="OrthoDB" id="7346200at2"/>
<reference evidence="1 2" key="1">
    <citation type="submission" date="2019-02" db="EMBL/GenBank/DDBJ databases">
        <title>Siculibacillus lacustris gen. nov., sp. nov., a new rosette-forming bacterium isolated from a freshwater crater lake (Lake St. Ana, Romania).</title>
        <authorList>
            <person name="Felfoldi T."/>
            <person name="Marton Z."/>
            <person name="Szabo A."/>
            <person name="Mentes A."/>
            <person name="Boka K."/>
            <person name="Marialigeti K."/>
            <person name="Mathe I."/>
            <person name="Koncz M."/>
            <person name="Schumann P."/>
            <person name="Toth E."/>
        </authorList>
    </citation>
    <scope>NUCLEOTIDE SEQUENCE [LARGE SCALE GENOMIC DNA]</scope>
    <source>
        <strain evidence="1 2">SA-279</strain>
    </source>
</reference>
<dbReference type="EMBL" id="SJFN01000010">
    <property type="protein sequence ID" value="TBW38802.1"/>
    <property type="molecule type" value="Genomic_DNA"/>
</dbReference>
<dbReference type="RefSeq" id="WP_131308441.1">
    <property type="nucleotide sequence ID" value="NZ_SJFN01000010.1"/>
</dbReference>
<organism evidence="1 2">
    <name type="scientific">Siculibacillus lacustris</name>
    <dbReference type="NCBI Taxonomy" id="1549641"/>
    <lineage>
        <taxon>Bacteria</taxon>
        <taxon>Pseudomonadati</taxon>
        <taxon>Pseudomonadota</taxon>
        <taxon>Alphaproteobacteria</taxon>
        <taxon>Hyphomicrobiales</taxon>
        <taxon>Ancalomicrobiaceae</taxon>
        <taxon>Siculibacillus</taxon>
    </lineage>
</organism>
<dbReference type="AlphaFoldDB" id="A0A4Q9VS76"/>
<protein>
    <submittedName>
        <fullName evidence="1">DUF2303 family protein</fullName>
    </submittedName>
</protein>
<dbReference type="InterPro" id="IPR019276">
    <property type="entry name" value="DUF2303"/>
</dbReference>
<evidence type="ECO:0000313" key="2">
    <source>
        <dbReference type="Proteomes" id="UP000292781"/>
    </source>
</evidence>
<proteinExistence type="predicted"/>
<keyword evidence="2" id="KW-1185">Reference proteome</keyword>
<sequence length="311" mass="34586">MEPQTITAEAIREVTALADKSRKIEIIEISNVAGTVGVPEKIAVGIKTGERPEIVGLETFFESYREHPKAKRGAAKALTLASFVDLTRRHMTESSAIFASTDWRRPALLTVIDYHAPNDESTIGTPGWLRHRIEYGYPISDDWKIWVEGDGKAVAQGDFAAFIEDRIADLAAPSDAERTELEQVFETKMATPNELIRLSRGLQVNVESKIKNVVSLQTGAAQIAFEETHQDSDGKPLTVPGLFLLQIAPFASGDRIRLPVRLRYRAQGGKLVWFYQIYRPDQYITARLREDITHVAEATALPIFEGTPEAA</sequence>
<comment type="caution">
    <text evidence="1">The sequence shown here is derived from an EMBL/GenBank/DDBJ whole genome shotgun (WGS) entry which is preliminary data.</text>
</comment>